<reference evidence="1" key="1">
    <citation type="journal article" date="2023" name="Mol. Biol. Evol.">
        <title>Third-Generation Sequencing Reveals the Adaptive Role of the Epigenome in Three Deep-Sea Polychaetes.</title>
        <authorList>
            <person name="Perez M."/>
            <person name="Aroh O."/>
            <person name="Sun Y."/>
            <person name="Lan Y."/>
            <person name="Juniper S.K."/>
            <person name="Young C.R."/>
            <person name="Angers B."/>
            <person name="Qian P.Y."/>
        </authorList>
    </citation>
    <scope>NUCLEOTIDE SEQUENCE</scope>
    <source>
        <strain evidence="1">P08H-3</strain>
    </source>
</reference>
<gene>
    <name evidence="1" type="ORF">LSH36_216g04008</name>
</gene>
<dbReference type="AlphaFoldDB" id="A0AAD9N4E7"/>
<sequence length="125" mass="14384">MSQNAPNFTDEQFKQYSSSKLLGTSSILKKGLNFFKSQNTVTNCVYETDNSLWIKGFTPLFMEITGLRSVQEQTGCWRLLYLSHWKVLSLLSLALIGTIPKSLVYNRQTTCQCFPYNKTNITYPY</sequence>
<name>A0AAD9N4E7_9ANNE</name>
<evidence type="ECO:0000313" key="2">
    <source>
        <dbReference type="Proteomes" id="UP001208570"/>
    </source>
</evidence>
<evidence type="ECO:0000313" key="1">
    <source>
        <dbReference type="EMBL" id="KAK2156325.1"/>
    </source>
</evidence>
<keyword evidence="2" id="KW-1185">Reference proteome</keyword>
<dbReference type="Proteomes" id="UP001208570">
    <property type="component" value="Unassembled WGS sequence"/>
</dbReference>
<dbReference type="EMBL" id="JAODUP010000216">
    <property type="protein sequence ID" value="KAK2156325.1"/>
    <property type="molecule type" value="Genomic_DNA"/>
</dbReference>
<comment type="caution">
    <text evidence="1">The sequence shown here is derived from an EMBL/GenBank/DDBJ whole genome shotgun (WGS) entry which is preliminary data.</text>
</comment>
<proteinExistence type="predicted"/>
<accession>A0AAD9N4E7</accession>
<protein>
    <submittedName>
        <fullName evidence="1">Uncharacterized protein</fullName>
    </submittedName>
</protein>
<organism evidence="1 2">
    <name type="scientific">Paralvinella palmiformis</name>
    <dbReference type="NCBI Taxonomy" id="53620"/>
    <lineage>
        <taxon>Eukaryota</taxon>
        <taxon>Metazoa</taxon>
        <taxon>Spiralia</taxon>
        <taxon>Lophotrochozoa</taxon>
        <taxon>Annelida</taxon>
        <taxon>Polychaeta</taxon>
        <taxon>Sedentaria</taxon>
        <taxon>Canalipalpata</taxon>
        <taxon>Terebellida</taxon>
        <taxon>Terebelliformia</taxon>
        <taxon>Alvinellidae</taxon>
        <taxon>Paralvinella</taxon>
    </lineage>
</organism>